<proteinExistence type="predicted"/>
<dbReference type="AlphaFoldDB" id="A0A9I9ELD4"/>
<organism evidence="1">
    <name type="scientific">Cucumis melo</name>
    <name type="common">Muskmelon</name>
    <dbReference type="NCBI Taxonomy" id="3656"/>
    <lineage>
        <taxon>Eukaryota</taxon>
        <taxon>Viridiplantae</taxon>
        <taxon>Streptophyta</taxon>
        <taxon>Embryophyta</taxon>
        <taxon>Tracheophyta</taxon>
        <taxon>Spermatophyta</taxon>
        <taxon>Magnoliopsida</taxon>
        <taxon>eudicotyledons</taxon>
        <taxon>Gunneridae</taxon>
        <taxon>Pentapetalae</taxon>
        <taxon>rosids</taxon>
        <taxon>fabids</taxon>
        <taxon>Cucurbitales</taxon>
        <taxon>Cucurbitaceae</taxon>
        <taxon>Benincaseae</taxon>
        <taxon>Cucumis</taxon>
    </lineage>
</organism>
<accession>A0A9I9ELD4</accession>
<sequence>MVGLCASKTGRTSMTRPDIEDSVRHRGYWILGYFGC</sequence>
<name>A0A9I9ELD4_CUCME</name>
<protein>
    <submittedName>
        <fullName evidence="1">Uncharacterized protein</fullName>
    </submittedName>
</protein>
<evidence type="ECO:0000313" key="1">
    <source>
        <dbReference type="EnsemblPlants" id="MELO3C035405.2.1"/>
    </source>
</evidence>
<reference evidence="1" key="1">
    <citation type="submission" date="2023-03" db="UniProtKB">
        <authorList>
            <consortium name="EnsemblPlants"/>
        </authorList>
    </citation>
    <scope>IDENTIFICATION</scope>
</reference>
<dbReference type="Gramene" id="MELO3C035405.2.1">
    <property type="protein sequence ID" value="MELO3C035405.2.1"/>
    <property type="gene ID" value="MELO3C035405.2"/>
</dbReference>
<dbReference type="EnsemblPlants" id="MELO3C035405.2.1">
    <property type="protein sequence ID" value="MELO3C035405.2.1"/>
    <property type="gene ID" value="MELO3C035405.2"/>
</dbReference>